<comment type="caution">
    <text evidence="2">The sequence shown here is derived from an EMBL/GenBank/DDBJ whole genome shotgun (WGS) entry which is preliminary data.</text>
</comment>
<dbReference type="AlphaFoldDB" id="U5E606"/>
<proteinExistence type="predicted"/>
<evidence type="ECO:0000256" key="1">
    <source>
        <dbReference type="SAM" id="MobiDB-lite"/>
    </source>
</evidence>
<organism evidence="2 3">
    <name type="scientific">Nocardia asteroides NBRC 15531</name>
    <dbReference type="NCBI Taxonomy" id="1110697"/>
    <lineage>
        <taxon>Bacteria</taxon>
        <taxon>Bacillati</taxon>
        <taxon>Actinomycetota</taxon>
        <taxon>Actinomycetes</taxon>
        <taxon>Mycobacteriales</taxon>
        <taxon>Nocardiaceae</taxon>
        <taxon>Nocardia</taxon>
    </lineage>
</organism>
<feature type="region of interest" description="Disordered" evidence="1">
    <location>
        <begin position="30"/>
        <end position="52"/>
    </location>
</feature>
<dbReference type="OrthoDB" id="9945747at2"/>
<sequence>MMTTIVVILIGWVLLSVPISLVAARMLRSEPAPRRHPVPTSEDETHPGRSLR</sequence>
<name>U5E606_NOCAS</name>
<dbReference type="Proteomes" id="UP000017048">
    <property type="component" value="Unassembled WGS sequence"/>
</dbReference>
<reference evidence="2 3" key="1">
    <citation type="journal article" date="2014" name="BMC Genomics">
        <title>Genome based analysis of type-I polyketide synthase and nonribosomal peptide synthetase gene clusters in seven strains of five representative Nocardia species.</title>
        <authorList>
            <person name="Komaki H."/>
            <person name="Ichikawa N."/>
            <person name="Hosoyama A."/>
            <person name="Takahashi-Nakaguchi A."/>
            <person name="Matsuzawa T."/>
            <person name="Suzuki K."/>
            <person name="Fujita N."/>
            <person name="Gonoi T."/>
        </authorList>
    </citation>
    <scope>NUCLEOTIDE SEQUENCE [LARGE SCALE GENOMIC DNA]</scope>
    <source>
        <strain evidence="2 3">NBRC 15531</strain>
    </source>
</reference>
<keyword evidence="3" id="KW-1185">Reference proteome</keyword>
<evidence type="ECO:0000313" key="3">
    <source>
        <dbReference type="Proteomes" id="UP000017048"/>
    </source>
</evidence>
<gene>
    <name evidence="2" type="ORF">NCAST_05_01530</name>
</gene>
<feature type="compositionally biased region" description="Basic and acidic residues" evidence="1">
    <location>
        <begin position="43"/>
        <end position="52"/>
    </location>
</feature>
<dbReference type="GeneID" id="91519945"/>
<dbReference type="STRING" id="1824.SAMN05444423_107139"/>
<dbReference type="RefSeq" id="WP_019048417.1">
    <property type="nucleotide sequence ID" value="NZ_BAFO02000005.1"/>
</dbReference>
<dbReference type="EMBL" id="BAFO02000005">
    <property type="protein sequence ID" value="GAD81718.1"/>
    <property type="molecule type" value="Genomic_DNA"/>
</dbReference>
<accession>U5E606</accession>
<protein>
    <submittedName>
        <fullName evidence="2">Uncharacterized protein</fullName>
    </submittedName>
</protein>
<evidence type="ECO:0000313" key="2">
    <source>
        <dbReference type="EMBL" id="GAD81718.1"/>
    </source>
</evidence>